<evidence type="ECO:0000313" key="13">
    <source>
        <dbReference type="EMBL" id="SHK10750.1"/>
    </source>
</evidence>
<dbReference type="GO" id="GO:0034628">
    <property type="term" value="P:'de novo' NAD+ biosynthetic process from L-aspartate"/>
    <property type="evidence" value="ECO:0007669"/>
    <property type="project" value="TreeGrafter"/>
</dbReference>
<evidence type="ECO:0000256" key="10">
    <source>
        <dbReference type="ARBA" id="ARBA00030386"/>
    </source>
</evidence>
<dbReference type="STRING" id="1121322.SAMN02745136_01709"/>
<evidence type="ECO:0000256" key="1">
    <source>
        <dbReference type="ARBA" id="ARBA00001974"/>
    </source>
</evidence>
<dbReference type="SUPFAM" id="SSF56425">
    <property type="entry name" value="Succinate dehydrogenase/fumarate reductase flavoprotein, catalytic domain"/>
    <property type="match status" value="1"/>
</dbReference>
<keyword evidence="8" id="KW-0274">FAD</keyword>
<feature type="domain" description="FAD-dependent oxidoreductase 2 FAD-binding" evidence="12">
    <location>
        <begin position="10"/>
        <end position="373"/>
    </location>
</feature>
<dbReference type="Gene3D" id="3.90.700.10">
    <property type="entry name" value="Succinate dehydrogenase/fumarate reductase flavoprotein, catalytic domain"/>
    <property type="match status" value="1"/>
</dbReference>
<dbReference type="Pfam" id="PF00890">
    <property type="entry name" value="FAD_binding_2"/>
    <property type="match status" value="1"/>
</dbReference>
<dbReference type="InterPro" id="IPR005288">
    <property type="entry name" value="NadB"/>
</dbReference>
<comment type="cofactor">
    <cofactor evidence="1">
        <name>FAD</name>
        <dbReference type="ChEBI" id="CHEBI:57692"/>
    </cofactor>
</comment>
<keyword evidence="6" id="KW-0285">Flavoprotein</keyword>
<protein>
    <recommendedName>
        <fullName evidence="5">L-aspartate oxidase</fullName>
        <ecNumber evidence="4">1.4.3.16</ecNumber>
    </recommendedName>
    <alternativeName>
        <fullName evidence="10">Quinolinate synthase B</fullName>
    </alternativeName>
</protein>
<dbReference type="Gene3D" id="3.50.50.60">
    <property type="entry name" value="FAD/NAD(P)-binding domain"/>
    <property type="match status" value="1"/>
</dbReference>
<evidence type="ECO:0000259" key="12">
    <source>
        <dbReference type="Pfam" id="PF00890"/>
    </source>
</evidence>
<reference evidence="13 14" key="1">
    <citation type="submission" date="2016-11" db="EMBL/GenBank/DDBJ databases">
        <authorList>
            <person name="Jaros S."/>
            <person name="Januszkiewicz K."/>
            <person name="Wedrychowicz H."/>
        </authorList>
    </citation>
    <scope>NUCLEOTIDE SEQUENCE [LARGE SCALE GENOMIC DNA]</scope>
    <source>
        <strain evidence="13 14">DSM 15929</strain>
    </source>
</reference>
<evidence type="ECO:0000256" key="3">
    <source>
        <dbReference type="ARBA" id="ARBA00008562"/>
    </source>
</evidence>
<dbReference type="EC" id="1.4.3.16" evidence="4"/>
<comment type="pathway">
    <text evidence="2">Cofactor biosynthesis; NAD(+) biosynthesis; iminoaspartate from L-aspartate (oxidase route): step 1/1.</text>
</comment>
<evidence type="ECO:0000256" key="4">
    <source>
        <dbReference type="ARBA" id="ARBA00012173"/>
    </source>
</evidence>
<comment type="similarity">
    <text evidence="3">Belongs to the FAD-dependent oxidoreductase 2 family. NadB subfamily.</text>
</comment>
<dbReference type="InterPro" id="IPR027477">
    <property type="entry name" value="Succ_DH/fumarate_Rdtase_cat_sf"/>
</dbReference>
<dbReference type="Proteomes" id="UP000184386">
    <property type="component" value="Unassembled WGS sequence"/>
</dbReference>
<dbReference type="NCBIfam" id="NF004820">
    <property type="entry name" value="PRK06175.1"/>
    <property type="match status" value="1"/>
</dbReference>
<evidence type="ECO:0000313" key="14">
    <source>
        <dbReference type="Proteomes" id="UP000184386"/>
    </source>
</evidence>
<dbReference type="EMBL" id="FRAC01000009">
    <property type="protein sequence ID" value="SHK10750.1"/>
    <property type="molecule type" value="Genomic_DNA"/>
</dbReference>
<evidence type="ECO:0000256" key="7">
    <source>
        <dbReference type="ARBA" id="ARBA00022642"/>
    </source>
</evidence>
<sequence>MGANMNIKADVVIVGSGAAGLYCALNLPENKTIRLITKSTLEMSDSYLAQGGICVLKEEADYESFFTDTLKAGHFENDKAAVSRMIRKSPEVIQELVSLGVEFEQREGKFLYTKEGAHSQPRILYHKDVTGQEITQKLLAQVKKKSNIILMEYTEMIDLICSDNYCSGVVIRTKEGINQRLDADFTVLATGGIGGLYQASTNYPHLTGDSLALAVKHHIQLKNINYIQIHPTTLYTEKPGRRFLISESVRGEGAYLLNGKKERFVDELLPRDILTRKIFQQMKKEGSKHVWLSVAHMGSDAVTGRFPNIYKRCREEGIDITRDCIPVTPAQHYFMGGIKVGLNSKTSMEHLYAVGETSCNGVHGANRLASNSLLESLVFAREAAKDILAQHQKISFSPVAVDLAQYYDYGKLQAKNKELVLKEIERAEQNVQRNNLQVKYG</sequence>
<keyword evidence="7" id="KW-0662">Pyridine nucleotide biosynthesis</keyword>
<dbReference type="InterPro" id="IPR003953">
    <property type="entry name" value="FAD-dep_OxRdtase_2_FAD-bd"/>
</dbReference>
<proteinExistence type="inferred from homology"/>
<evidence type="ECO:0000256" key="6">
    <source>
        <dbReference type="ARBA" id="ARBA00022630"/>
    </source>
</evidence>
<dbReference type="PANTHER" id="PTHR42716:SF2">
    <property type="entry name" value="L-ASPARTATE OXIDASE, CHLOROPLASTIC"/>
    <property type="match status" value="1"/>
</dbReference>
<keyword evidence="9" id="KW-0560">Oxidoreductase</keyword>
<dbReference type="GO" id="GO:0033765">
    <property type="term" value="F:steroid dehydrogenase activity, acting on the CH-CH group of donors"/>
    <property type="evidence" value="ECO:0007669"/>
    <property type="project" value="UniProtKB-ARBA"/>
</dbReference>
<evidence type="ECO:0000256" key="5">
    <source>
        <dbReference type="ARBA" id="ARBA00021901"/>
    </source>
</evidence>
<evidence type="ECO:0000256" key="11">
    <source>
        <dbReference type="ARBA" id="ARBA00048305"/>
    </source>
</evidence>
<dbReference type="SUPFAM" id="SSF51905">
    <property type="entry name" value="FAD/NAD(P)-binding domain"/>
    <property type="match status" value="1"/>
</dbReference>
<dbReference type="PRINTS" id="PR00368">
    <property type="entry name" value="FADPNR"/>
</dbReference>
<dbReference type="GO" id="GO:0008734">
    <property type="term" value="F:L-aspartate oxidase activity"/>
    <property type="evidence" value="ECO:0007669"/>
    <property type="project" value="UniProtKB-EC"/>
</dbReference>
<evidence type="ECO:0000256" key="2">
    <source>
        <dbReference type="ARBA" id="ARBA00004950"/>
    </source>
</evidence>
<accession>A0A1M6PS32</accession>
<dbReference type="InterPro" id="IPR036188">
    <property type="entry name" value="FAD/NAD-bd_sf"/>
</dbReference>
<gene>
    <name evidence="13" type="ORF">SAMN02745136_01709</name>
</gene>
<comment type="catalytic activity">
    <reaction evidence="11">
        <text>L-aspartate + O2 = iminosuccinate + H2O2</text>
        <dbReference type="Rhea" id="RHEA:25876"/>
        <dbReference type="ChEBI" id="CHEBI:15379"/>
        <dbReference type="ChEBI" id="CHEBI:16240"/>
        <dbReference type="ChEBI" id="CHEBI:29991"/>
        <dbReference type="ChEBI" id="CHEBI:77875"/>
        <dbReference type="EC" id="1.4.3.16"/>
    </reaction>
    <physiologicalReaction direction="left-to-right" evidence="11">
        <dbReference type="Rhea" id="RHEA:25877"/>
    </physiologicalReaction>
</comment>
<organism evidence="13 14">
    <name type="scientific">Anaerocolumna jejuensis DSM 15929</name>
    <dbReference type="NCBI Taxonomy" id="1121322"/>
    <lineage>
        <taxon>Bacteria</taxon>
        <taxon>Bacillati</taxon>
        <taxon>Bacillota</taxon>
        <taxon>Clostridia</taxon>
        <taxon>Lachnospirales</taxon>
        <taxon>Lachnospiraceae</taxon>
        <taxon>Anaerocolumna</taxon>
    </lineage>
</organism>
<name>A0A1M6PS32_9FIRM</name>
<dbReference type="PANTHER" id="PTHR42716">
    <property type="entry name" value="L-ASPARTATE OXIDASE"/>
    <property type="match status" value="1"/>
</dbReference>
<evidence type="ECO:0000256" key="8">
    <source>
        <dbReference type="ARBA" id="ARBA00022827"/>
    </source>
</evidence>
<dbReference type="UniPathway" id="UPA00253">
    <property type="reaction ID" value="UER00326"/>
</dbReference>
<evidence type="ECO:0000256" key="9">
    <source>
        <dbReference type="ARBA" id="ARBA00023002"/>
    </source>
</evidence>
<dbReference type="FunFam" id="3.90.700.10:FF:000002">
    <property type="entry name" value="L-aspartate oxidase"/>
    <property type="match status" value="1"/>
</dbReference>
<keyword evidence="14" id="KW-1185">Reference proteome</keyword>
<dbReference type="AlphaFoldDB" id="A0A1M6PS32"/>